<dbReference type="AlphaFoldDB" id="A0AAD4Q7U4"/>
<organism evidence="3 4">
    <name type="scientific">Lactarius akahatsu</name>
    <dbReference type="NCBI Taxonomy" id="416441"/>
    <lineage>
        <taxon>Eukaryota</taxon>
        <taxon>Fungi</taxon>
        <taxon>Dikarya</taxon>
        <taxon>Basidiomycota</taxon>
        <taxon>Agaricomycotina</taxon>
        <taxon>Agaricomycetes</taxon>
        <taxon>Russulales</taxon>
        <taxon>Russulaceae</taxon>
        <taxon>Lactarius</taxon>
    </lineage>
</organism>
<evidence type="ECO:0000313" key="4">
    <source>
        <dbReference type="Proteomes" id="UP001201163"/>
    </source>
</evidence>
<comment type="caution">
    <text evidence="3">The sequence shown here is derived from an EMBL/GenBank/DDBJ whole genome shotgun (WGS) entry which is preliminary data.</text>
</comment>
<evidence type="ECO:0000256" key="2">
    <source>
        <dbReference type="SAM" id="SignalP"/>
    </source>
</evidence>
<feature type="region of interest" description="Disordered" evidence="1">
    <location>
        <begin position="37"/>
        <end position="69"/>
    </location>
</feature>
<keyword evidence="2" id="KW-0732">Signal</keyword>
<gene>
    <name evidence="3" type="ORF">EDB92DRAFT_1911041</name>
</gene>
<evidence type="ECO:0000256" key="1">
    <source>
        <dbReference type="SAM" id="MobiDB-lite"/>
    </source>
</evidence>
<name>A0AAD4Q7U4_9AGAM</name>
<accession>A0AAD4Q7U4</accession>
<feature type="chain" id="PRO_5042292329" evidence="2">
    <location>
        <begin position="26"/>
        <end position="261"/>
    </location>
</feature>
<reference evidence="3" key="1">
    <citation type="submission" date="2022-01" db="EMBL/GenBank/DDBJ databases">
        <title>Comparative genomics reveals a dynamic genome evolution in the ectomycorrhizal milk-cap (Lactarius) mushrooms.</title>
        <authorList>
            <consortium name="DOE Joint Genome Institute"/>
            <person name="Lebreton A."/>
            <person name="Tang N."/>
            <person name="Kuo A."/>
            <person name="LaButti K."/>
            <person name="Drula E."/>
            <person name="Barry K."/>
            <person name="Clum A."/>
            <person name="Lipzen A."/>
            <person name="Mousain D."/>
            <person name="Ng V."/>
            <person name="Wang R."/>
            <person name="Wang X."/>
            <person name="Dai Y."/>
            <person name="Henrissat B."/>
            <person name="Grigoriev I.V."/>
            <person name="Guerin-Laguette A."/>
            <person name="Yu F."/>
            <person name="Martin F.M."/>
        </authorList>
    </citation>
    <scope>NUCLEOTIDE SEQUENCE</scope>
    <source>
        <strain evidence="3">QP</strain>
    </source>
</reference>
<sequence length="261" mass="28627">MVQRLAFLLLAASVALLGTFVPVEAALHMKRETNGQRFARRLPPLPPIRRSPTETAHRRQVSPPPSPSVVGRLEVRLATDNTRLGYVANDASYGPIGLNLDTAHNPAIPDLIVEFSGSTLVAQDPEFDAPYYIGGYGALPLSPQTLNTIEFINVDAGPDAAIWSLDLTSGALNATWTNPDKSTVQPTLIYDSQLNALNFTSNPTALYNFYYQIPVVRLGSLISAILYPSQLTPVFTDYFPLKIDTYPLRLIGFVKLARLIF</sequence>
<evidence type="ECO:0000313" key="3">
    <source>
        <dbReference type="EMBL" id="KAH8978293.1"/>
    </source>
</evidence>
<dbReference type="EMBL" id="JAKELL010000238">
    <property type="protein sequence ID" value="KAH8978293.1"/>
    <property type="molecule type" value="Genomic_DNA"/>
</dbReference>
<protein>
    <submittedName>
        <fullName evidence="3">Uncharacterized protein</fullName>
    </submittedName>
</protein>
<feature type="signal peptide" evidence="2">
    <location>
        <begin position="1"/>
        <end position="25"/>
    </location>
</feature>
<keyword evidence="4" id="KW-1185">Reference proteome</keyword>
<dbReference type="Proteomes" id="UP001201163">
    <property type="component" value="Unassembled WGS sequence"/>
</dbReference>
<proteinExistence type="predicted"/>